<organism evidence="5 6">
    <name type="scientific">Nocardia halotolerans</name>
    <dbReference type="NCBI Taxonomy" id="1755878"/>
    <lineage>
        <taxon>Bacteria</taxon>
        <taxon>Bacillati</taxon>
        <taxon>Actinomycetota</taxon>
        <taxon>Actinomycetes</taxon>
        <taxon>Mycobacteriales</taxon>
        <taxon>Nocardiaceae</taxon>
        <taxon>Nocardia</taxon>
    </lineage>
</organism>
<keyword evidence="6" id="KW-1185">Reference proteome</keyword>
<dbReference type="PANTHER" id="PTHR10204:SF34">
    <property type="entry name" value="NAD(P)H DEHYDROGENASE [QUINONE] 1 ISOFORM 1"/>
    <property type="match status" value="1"/>
</dbReference>
<comment type="caution">
    <text evidence="5">The sequence shown here is derived from an EMBL/GenBank/DDBJ whole genome shotgun (WGS) entry which is preliminary data.</text>
</comment>
<feature type="region of interest" description="Disordered" evidence="3">
    <location>
        <begin position="1"/>
        <end position="85"/>
    </location>
</feature>
<dbReference type="InterPro" id="IPR003680">
    <property type="entry name" value="Flavodoxin_fold"/>
</dbReference>
<evidence type="ECO:0000256" key="3">
    <source>
        <dbReference type="SAM" id="MobiDB-lite"/>
    </source>
</evidence>
<dbReference type="PANTHER" id="PTHR10204">
    <property type="entry name" value="NAD P H OXIDOREDUCTASE-RELATED"/>
    <property type="match status" value="1"/>
</dbReference>
<feature type="compositionally biased region" description="Polar residues" evidence="3">
    <location>
        <begin position="1"/>
        <end position="13"/>
    </location>
</feature>
<name>A0ABV8VRA2_9NOCA</name>
<accession>A0ABV8VRA2</accession>
<protein>
    <submittedName>
        <fullName evidence="5">NAD(P)H oxidoreductase</fullName>
        <ecNumber evidence="5">1.6.99.-</ecNumber>
    </submittedName>
</protein>
<sequence length="305" mass="31952">MPKSPTASDTTRPSIAHPTPATGPTITHNTPTPGPTAESAAAATASNAARTAPTGSSTGATTPHAGDAAGPDILPSGAGPTGGGSGARRAMVVLAHHRADSLSAHIAARTVDRLTTAGYAIDYLDLYRENFDPRMTVADQPDWDNRDKIYSPETEAHMRRLLAAEVVVVVFPVYWQSVPAILKGWIDNVWNYGFAYGRSKPRLAGKRVLWLGLAGAAADDEIIAGMQQVLEAQLNEGIAYYSGFADSHVGLLPDAEEQPQSIDPEGNLVIGEAISGEARTAHYAAFEAKADGFVDALLTASRVAA</sequence>
<comment type="similarity">
    <text evidence="1">Belongs to the NAD(P)H dehydrogenase (quinone) family.</text>
</comment>
<evidence type="ECO:0000256" key="1">
    <source>
        <dbReference type="ARBA" id="ARBA00006252"/>
    </source>
</evidence>
<evidence type="ECO:0000313" key="5">
    <source>
        <dbReference type="EMBL" id="MFC4376970.1"/>
    </source>
</evidence>
<dbReference type="InterPro" id="IPR029039">
    <property type="entry name" value="Flavoprotein-like_sf"/>
</dbReference>
<dbReference type="Pfam" id="PF02525">
    <property type="entry name" value="Flavodoxin_2"/>
    <property type="match status" value="1"/>
</dbReference>
<dbReference type="RefSeq" id="WP_378566787.1">
    <property type="nucleotide sequence ID" value="NZ_JBHSDL010000028.1"/>
</dbReference>
<keyword evidence="2 5" id="KW-0560">Oxidoreductase</keyword>
<dbReference type="NCBIfam" id="NF007280">
    <property type="entry name" value="PRK09739.1"/>
    <property type="match status" value="1"/>
</dbReference>
<dbReference type="Gene3D" id="3.40.50.360">
    <property type="match status" value="1"/>
</dbReference>
<evidence type="ECO:0000256" key="2">
    <source>
        <dbReference type="ARBA" id="ARBA00023002"/>
    </source>
</evidence>
<proteinExistence type="inferred from homology"/>
<dbReference type="SUPFAM" id="SSF52218">
    <property type="entry name" value="Flavoproteins"/>
    <property type="match status" value="1"/>
</dbReference>
<gene>
    <name evidence="5" type="ORF">ACFO5K_23050</name>
</gene>
<dbReference type="EMBL" id="JBHSDL010000028">
    <property type="protein sequence ID" value="MFC4376970.1"/>
    <property type="molecule type" value="Genomic_DNA"/>
</dbReference>
<dbReference type="GO" id="GO:0016491">
    <property type="term" value="F:oxidoreductase activity"/>
    <property type="evidence" value="ECO:0007669"/>
    <property type="project" value="UniProtKB-KW"/>
</dbReference>
<evidence type="ECO:0000313" key="6">
    <source>
        <dbReference type="Proteomes" id="UP001595844"/>
    </source>
</evidence>
<reference evidence="6" key="1">
    <citation type="journal article" date="2019" name="Int. J. Syst. Evol. Microbiol.">
        <title>The Global Catalogue of Microorganisms (GCM) 10K type strain sequencing project: providing services to taxonomists for standard genome sequencing and annotation.</title>
        <authorList>
            <consortium name="The Broad Institute Genomics Platform"/>
            <consortium name="The Broad Institute Genome Sequencing Center for Infectious Disease"/>
            <person name="Wu L."/>
            <person name="Ma J."/>
        </authorList>
    </citation>
    <scope>NUCLEOTIDE SEQUENCE [LARGE SCALE GENOMIC DNA]</scope>
    <source>
        <strain evidence="6">IBRC-M 10490</strain>
    </source>
</reference>
<feature type="domain" description="Flavodoxin-like fold" evidence="4">
    <location>
        <begin position="90"/>
        <end position="252"/>
    </location>
</feature>
<evidence type="ECO:0000259" key="4">
    <source>
        <dbReference type="Pfam" id="PF02525"/>
    </source>
</evidence>
<feature type="compositionally biased region" description="Low complexity" evidence="3">
    <location>
        <begin position="35"/>
        <end position="63"/>
    </location>
</feature>
<dbReference type="Proteomes" id="UP001595844">
    <property type="component" value="Unassembled WGS sequence"/>
</dbReference>
<dbReference type="EC" id="1.6.99.-" evidence="5"/>
<dbReference type="InterPro" id="IPR051545">
    <property type="entry name" value="NAD(P)H_dehydrogenase_qn"/>
</dbReference>